<organism evidence="3 4">
    <name type="scientific">Flavihumibacter solisilvae</name>
    <dbReference type="NCBI Taxonomy" id="1349421"/>
    <lineage>
        <taxon>Bacteria</taxon>
        <taxon>Pseudomonadati</taxon>
        <taxon>Bacteroidota</taxon>
        <taxon>Chitinophagia</taxon>
        <taxon>Chitinophagales</taxon>
        <taxon>Chitinophagaceae</taxon>
        <taxon>Flavihumibacter</taxon>
    </lineage>
</organism>
<dbReference type="Gene3D" id="2.60.120.560">
    <property type="entry name" value="Exo-inulinase, domain 1"/>
    <property type="match status" value="1"/>
</dbReference>
<dbReference type="InterPro" id="IPR010496">
    <property type="entry name" value="AL/BT2_dom"/>
</dbReference>
<keyword evidence="1" id="KW-0732">Signal</keyword>
<reference evidence="3 4" key="1">
    <citation type="submission" date="2014-11" db="EMBL/GenBank/DDBJ databases">
        <title>Genome sequence of Flavihumibacter solisilvae 3-3.</title>
        <authorList>
            <person name="Zhou G."/>
            <person name="Li M."/>
            <person name="Wang G."/>
        </authorList>
    </citation>
    <scope>NUCLEOTIDE SEQUENCE [LARGE SCALE GENOMIC DNA]</scope>
    <source>
        <strain evidence="3 4">3-3</strain>
    </source>
</reference>
<evidence type="ECO:0000256" key="1">
    <source>
        <dbReference type="SAM" id="SignalP"/>
    </source>
</evidence>
<dbReference type="STRING" id="1349421.OI18_12990"/>
<evidence type="ECO:0000259" key="2">
    <source>
        <dbReference type="Pfam" id="PF06439"/>
    </source>
</evidence>
<proteinExistence type="predicted"/>
<protein>
    <submittedName>
        <fullName evidence="3">Secreted glycosyl hydrolase</fullName>
    </submittedName>
</protein>
<feature type="signal peptide" evidence="1">
    <location>
        <begin position="1"/>
        <end position="21"/>
    </location>
</feature>
<dbReference type="AlphaFoldDB" id="A0A0C1IU30"/>
<dbReference type="Proteomes" id="UP000031408">
    <property type="component" value="Unassembled WGS sequence"/>
</dbReference>
<keyword evidence="4" id="KW-1185">Reference proteome</keyword>
<dbReference type="Pfam" id="PF06439">
    <property type="entry name" value="3keto-disac_hyd"/>
    <property type="match status" value="1"/>
</dbReference>
<gene>
    <name evidence="3" type="ORF">OI18_12990</name>
</gene>
<dbReference type="PROSITE" id="PS51257">
    <property type="entry name" value="PROKAR_LIPOPROTEIN"/>
    <property type="match status" value="1"/>
</dbReference>
<dbReference type="EMBL" id="JSVC01000015">
    <property type="protein sequence ID" value="KIC93959.1"/>
    <property type="molecule type" value="Genomic_DNA"/>
</dbReference>
<feature type="chain" id="PRO_5002147513" evidence="1">
    <location>
        <begin position="22"/>
        <end position="243"/>
    </location>
</feature>
<sequence>MAYISKMKFTLTLCIAAILMASCSDMSNHSNRLSKEEKKEGFVSLFDGESMEGWHPYNKGKSASRWTVVNGELYCDPKSKQEPVDLVSDNSYENFELRFEWKISAAGNSGVFINVVEKPGVPAAWASGPEYQLLESTHPDYVKGSSKMPGCIFGFTRQENPAELKPLGEWNESRITQQNGKIEFFLNGVLTTQQDFTSQSWQDSVSKTWFKEWPEFGKHTQGHIALQDWAKGISFRNIRIKVL</sequence>
<accession>A0A0C1IU30</accession>
<comment type="caution">
    <text evidence="3">The sequence shown here is derived from an EMBL/GenBank/DDBJ whole genome shotgun (WGS) entry which is preliminary data.</text>
</comment>
<name>A0A0C1IU30_9BACT</name>
<evidence type="ECO:0000313" key="4">
    <source>
        <dbReference type="Proteomes" id="UP000031408"/>
    </source>
</evidence>
<evidence type="ECO:0000313" key="3">
    <source>
        <dbReference type="EMBL" id="KIC93959.1"/>
    </source>
</evidence>
<feature type="domain" description="3-keto-alpha-glucoside-1,2-lyase/3-keto-2-hydroxy-glucal hydratase" evidence="2">
    <location>
        <begin position="41"/>
        <end position="241"/>
    </location>
</feature>
<dbReference type="GO" id="GO:0016787">
    <property type="term" value="F:hydrolase activity"/>
    <property type="evidence" value="ECO:0007669"/>
    <property type="project" value="UniProtKB-KW"/>
</dbReference>
<keyword evidence="3" id="KW-0378">Hydrolase</keyword>